<dbReference type="InterPro" id="IPR015813">
    <property type="entry name" value="Pyrv/PenolPyrv_kinase-like_dom"/>
</dbReference>
<feature type="domain" description="HpcH/HpaI aldolase/citrate lyase" evidence="4">
    <location>
        <begin position="21"/>
        <end position="238"/>
    </location>
</feature>
<evidence type="ECO:0000256" key="1">
    <source>
        <dbReference type="ARBA" id="ARBA00005568"/>
    </source>
</evidence>
<reference evidence="6" key="1">
    <citation type="journal article" date="2019" name="Int. J. Syst. Evol. Microbiol.">
        <title>The Global Catalogue of Microorganisms (GCM) 10K type strain sequencing project: providing services to taxonomists for standard genome sequencing and annotation.</title>
        <authorList>
            <consortium name="The Broad Institute Genomics Platform"/>
            <consortium name="The Broad Institute Genome Sequencing Center for Infectious Disease"/>
            <person name="Wu L."/>
            <person name="Ma J."/>
        </authorList>
    </citation>
    <scope>NUCLEOTIDE SEQUENCE [LARGE SCALE GENOMIC DNA]</scope>
    <source>
        <strain evidence="6">JCM 17805</strain>
    </source>
</reference>
<evidence type="ECO:0000313" key="5">
    <source>
        <dbReference type="EMBL" id="GAA4650713.1"/>
    </source>
</evidence>
<dbReference type="InterPro" id="IPR040442">
    <property type="entry name" value="Pyrv_kinase-like_dom_sf"/>
</dbReference>
<evidence type="ECO:0000256" key="2">
    <source>
        <dbReference type="ARBA" id="ARBA00022723"/>
    </source>
</evidence>
<keyword evidence="3 5" id="KW-0456">Lyase</keyword>
<dbReference type="InterPro" id="IPR005000">
    <property type="entry name" value="Aldolase/citrate-lyase_domain"/>
</dbReference>
<accession>A0ABP8V3B0</accession>
<dbReference type="EMBL" id="BAABFL010000415">
    <property type="protein sequence ID" value="GAA4650713.1"/>
    <property type="molecule type" value="Genomic_DNA"/>
</dbReference>
<keyword evidence="6" id="KW-1185">Reference proteome</keyword>
<sequence>MMKTVRIREQWGNGRAAMNSWLTLPSALTAEMVAQQGFDALTIDMQHGAIGYETALSMLQAIATTPATPLVRIPWLAPDMAMKMLDAGAWGIICPMINTPEEVEALVRYCHYPPAGERSFGPLRAETCYGADYPVLANDYVLPIAMIETREALANLDRILQVPGLGGVYIGPYDLSYALGCQPAPDTYEQPVLDAIGHILARAQHYNVPAGMHCLSAEYAVAMAQKGFQLVTAGSDSGWLQQGVQAAQCLLRKAGLA</sequence>
<dbReference type="Proteomes" id="UP001500604">
    <property type="component" value="Unassembled WGS sequence"/>
</dbReference>
<evidence type="ECO:0000259" key="4">
    <source>
        <dbReference type="Pfam" id="PF03328"/>
    </source>
</evidence>
<comment type="caution">
    <text evidence="5">The sequence shown here is derived from an EMBL/GenBank/DDBJ whole genome shotgun (WGS) entry which is preliminary data.</text>
</comment>
<dbReference type="GO" id="GO:0016829">
    <property type="term" value="F:lyase activity"/>
    <property type="evidence" value="ECO:0007669"/>
    <property type="project" value="UniProtKB-KW"/>
</dbReference>
<evidence type="ECO:0000256" key="3">
    <source>
        <dbReference type="ARBA" id="ARBA00023239"/>
    </source>
</evidence>
<dbReference type="Pfam" id="PF03328">
    <property type="entry name" value="HpcH_HpaI"/>
    <property type="match status" value="1"/>
</dbReference>
<evidence type="ECO:0000313" key="6">
    <source>
        <dbReference type="Proteomes" id="UP001500604"/>
    </source>
</evidence>
<comment type="similarity">
    <text evidence="1">Belongs to the HpcH/HpaI aldolase family.</text>
</comment>
<dbReference type="InterPro" id="IPR050251">
    <property type="entry name" value="HpcH-HpaI_aldolase"/>
</dbReference>
<dbReference type="RefSeq" id="WP_345196939.1">
    <property type="nucleotide sequence ID" value="NZ_BAABFL010000415.1"/>
</dbReference>
<dbReference type="PANTHER" id="PTHR30502">
    <property type="entry name" value="2-KETO-3-DEOXY-L-RHAMNONATE ALDOLASE"/>
    <property type="match status" value="1"/>
</dbReference>
<dbReference type="Gene3D" id="3.20.20.60">
    <property type="entry name" value="Phosphoenolpyruvate-binding domains"/>
    <property type="match status" value="1"/>
</dbReference>
<gene>
    <name evidence="5" type="ORF">GCM10023116_29960</name>
</gene>
<keyword evidence="2" id="KW-0479">Metal-binding</keyword>
<dbReference type="SUPFAM" id="SSF51621">
    <property type="entry name" value="Phosphoenolpyruvate/pyruvate domain"/>
    <property type="match status" value="1"/>
</dbReference>
<protein>
    <submittedName>
        <fullName evidence="5">Aldolase/citrate lyase family protein</fullName>
    </submittedName>
</protein>
<proteinExistence type="inferred from homology"/>
<name>A0ABP8V3B0_9GAMM</name>
<organism evidence="5 6">
    <name type="scientific">Kistimonas scapharcae</name>
    <dbReference type="NCBI Taxonomy" id="1036133"/>
    <lineage>
        <taxon>Bacteria</taxon>
        <taxon>Pseudomonadati</taxon>
        <taxon>Pseudomonadota</taxon>
        <taxon>Gammaproteobacteria</taxon>
        <taxon>Oceanospirillales</taxon>
        <taxon>Endozoicomonadaceae</taxon>
        <taxon>Kistimonas</taxon>
    </lineage>
</organism>
<dbReference type="PANTHER" id="PTHR30502:SF0">
    <property type="entry name" value="PHOSPHOENOLPYRUVATE CARBOXYLASE FAMILY PROTEIN"/>
    <property type="match status" value="1"/>
</dbReference>